<dbReference type="Pfam" id="PF01381">
    <property type="entry name" value="HTH_3"/>
    <property type="match status" value="1"/>
</dbReference>
<evidence type="ECO:0000256" key="1">
    <source>
        <dbReference type="ARBA" id="ARBA00023125"/>
    </source>
</evidence>
<keyword evidence="1" id="KW-0238">DNA-binding</keyword>
<evidence type="ECO:0000256" key="2">
    <source>
        <dbReference type="SAM" id="MobiDB-lite"/>
    </source>
</evidence>
<dbReference type="PANTHER" id="PTHR46797:SF25">
    <property type="entry name" value="TRANSCRIPTIONAL REGULATOR"/>
    <property type="match status" value="1"/>
</dbReference>
<dbReference type="Gene3D" id="1.10.260.40">
    <property type="entry name" value="lambda repressor-like DNA-binding domains"/>
    <property type="match status" value="1"/>
</dbReference>
<dbReference type="SUPFAM" id="SSF47413">
    <property type="entry name" value="lambda repressor-like DNA-binding domains"/>
    <property type="match status" value="1"/>
</dbReference>
<evidence type="ECO:0000259" key="3">
    <source>
        <dbReference type="PROSITE" id="PS50943"/>
    </source>
</evidence>
<feature type="domain" description="HTH cro/C1-type" evidence="3">
    <location>
        <begin position="20"/>
        <end position="74"/>
    </location>
</feature>
<dbReference type="Proteomes" id="UP001185659">
    <property type="component" value="Unassembled WGS sequence"/>
</dbReference>
<dbReference type="InterPro" id="IPR010982">
    <property type="entry name" value="Lambda_DNA-bd_dom_sf"/>
</dbReference>
<feature type="compositionally biased region" description="Low complexity" evidence="2">
    <location>
        <begin position="211"/>
        <end position="229"/>
    </location>
</feature>
<dbReference type="Pfam" id="PF07883">
    <property type="entry name" value="Cupin_2"/>
    <property type="match status" value="1"/>
</dbReference>
<feature type="region of interest" description="Disordered" evidence="2">
    <location>
        <begin position="199"/>
        <end position="229"/>
    </location>
</feature>
<dbReference type="InterPro" id="IPR050807">
    <property type="entry name" value="TransReg_Diox_bact_type"/>
</dbReference>
<dbReference type="PROSITE" id="PS50943">
    <property type="entry name" value="HTH_CROC1"/>
    <property type="match status" value="1"/>
</dbReference>
<protein>
    <submittedName>
        <fullName evidence="4">XRE family transcriptional regulator</fullName>
    </submittedName>
</protein>
<dbReference type="InterPro" id="IPR011051">
    <property type="entry name" value="RmlC_Cupin_sf"/>
</dbReference>
<reference evidence="4 5" key="1">
    <citation type="submission" date="2023-10" db="EMBL/GenBank/DDBJ databases">
        <authorList>
            <person name="Venkata Ramana C."/>
            <person name="Sasikala C."/>
            <person name="Dhurka M."/>
        </authorList>
    </citation>
    <scope>NUCLEOTIDE SEQUENCE [LARGE SCALE GENOMIC DNA]</scope>
    <source>
        <strain evidence="4 5">KCTC 32151</strain>
    </source>
</reference>
<evidence type="ECO:0000313" key="5">
    <source>
        <dbReference type="Proteomes" id="UP001185659"/>
    </source>
</evidence>
<proteinExistence type="predicted"/>
<dbReference type="SMART" id="SM00530">
    <property type="entry name" value="HTH_XRE"/>
    <property type="match status" value="1"/>
</dbReference>
<dbReference type="RefSeq" id="WP_317561496.1">
    <property type="nucleotide sequence ID" value="NZ_JAWLIP010000005.1"/>
</dbReference>
<dbReference type="CDD" id="cd02209">
    <property type="entry name" value="cupin_XRE_C"/>
    <property type="match status" value="1"/>
</dbReference>
<dbReference type="InterPro" id="IPR001387">
    <property type="entry name" value="Cro/C1-type_HTH"/>
</dbReference>
<evidence type="ECO:0000313" key="4">
    <source>
        <dbReference type="EMBL" id="MDV6227140.1"/>
    </source>
</evidence>
<dbReference type="InterPro" id="IPR014710">
    <property type="entry name" value="RmlC-like_jellyroll"/>
</dbReference>
<comment type="caution">
    <text evidence="4">The sequence shown here is derived from an EMBL/GenBank/DDBJ whole genome shotgun (WGS) entry which is preliminary data.</text>
</comment>
<gene>
    <name evidence="4" type="ORF">R2G56_12650</name>
</gene>
<dbReference type="CDD" id="cd00093">
    <property type="entry name" value="HTH_XRE"/>
    <property type="match status" value="1"/>
</dbReference>
<accession>A0ABU4ALL3</accession>
<dbReference type="InterPro" id="IPR013096">
    <property type="entry name" value="Cupin_2"/>
</dbReference>
<dbReference type="SUPFAM" id="SSF51182">
    <property type="entry name" value="RmlC-like cupins"/>
    <property type="match status" value="1"/>
</dbReference>
<name>A0ABU4ALL3_9HYPH</name>
<keyword evidence="5" id="KW-1185">Reference proteome</keyword>
<dbReference type="Gene3D" id="2.60.120.10">
    <property type="entry name" value="Jelly Rolls"/>
    <property type="match status" value="1"/>
</dbReference>
<dbReference type="EMBL" id="JAWLIP010000005">
    <property type="protein sequence ID" value="MDV6227140.1"/>
    <property type="molecule type" value="Genomic_DNA"/>
</dbReference>
<sequence length="229" mass="24401">MSSPTVRATPEVDTRIGVLIRARRRQLGLTLQQLGEAAGLSVGYLSQVERDNATPTLGSLAGIARALGVGLDYFVSQPRAEDGLTRAESRPQFSIAGSPIVYERLGTEFPGSQLSSFLLTVPPGYASETVSHEGEEMIYVLEGSITQYLDGEEMEMKAGDSLHYRGNTPHAWKNGTDSPARLLWTGTLTVFGANGQATNRIELVSPDKGSPKGSRSGTGSPTSKTKSNS</sequence>
<dbReference type="PANTHER" id="PTHR46797">
    <property type="entry name" value="HTH-TYPE TRANSCRIPTIONAL REGULATOR"/>
    <property type="match status" value="1"/>
</dbReference>
<organism evidence="4 5">
    <name type="scientific">Nitratireductor aquimarinus</name>
    <dbReference type="NCBI Taxonomy" id="889300"/>
    <lineage>
        <taxon>Bacteria</taxon>
        <taxon>Pseudomonadati</taxon>
        <taxon>Pseudomonadota</taxon>
        <taxon>Alphaproteobacteria</taxon>
        <taxon>Hyphomicrobiales</taxon>
        <taxon>Phyllobacteriaceae</taxon>
        <taxon>Nitratireductor</taxon>
    </lineage>
</organism>